<gene>
    <name evidence="1" type="ORF">IXC47_11795</name>
</gene>
<dbReference type="EMBL" id="JADOEL010000009">
    <property type="protein sequence ID" value="MBF8178366.1"/>
    <property type="molecule type" value="Genomic_DNA"/>
</dbReference>
<reference evidence="1 2" key="1">
    <citation type="submission" date="2020-11" db="EMBL/GenBank/DDBJ databases">
        <title>WGS of Herminiimonas contaminans strain Marseille-Q4544 isolated from planarians Schmidtea mediterranea.</title>
        <authorList>
            <person name="Kangale L."/>
        </authorList>
    </citation>
    <scope>NUCLEOTIDE SEQUENCE [LARGE SCALE GENOMIC DNA]</scope>
    <source>
        <strain evidence="1 2">Marseille-Q4544</strain>
    </source>
</reference>
<dbReference type="RefSeq" id="WP_195875751.1">
    <property type="nucleotide sequence ID" value="NZ_JADOEL010000009.1"/>
</dbReference>
<dbReference type="InterPro" id="IPR010260">
    <property type="entry name" value="AlpA"/>
</dbReference>
<organism evidence="1 2">
    <name type="scientific">Herminiimonas contaminans</name>
    <dbReference type="NCBI Taxonomy" id="1111140"/>
    <lineage>
        <taxon>Bacteria</taxon>
        <taxon>Pseudomonadati</taxon>
        <taxon>Pseudomonadota</taxon>
        <taxon>Betaproteobacteria</taxon>
        <taxon>Burkholderiales</taxon>
        <taxon>Oxalobacteraceae</taxon>
        <taxon>Herminiimonas</taxon>
    </lineage>
</organism>
<protein>
    <submittedName>
        <fullName evidence="1">AlpA family phage regulatory protein</fullName>
    </submittedName>
</protein>
<sequence>MHTTANFLNNVIRIKQLKQKTGLGNSSVYNKLNPKSKYHDPTFPQSIQLGDSAVGWIEGEVDIWLSNRPRAKV</sequence>
<dbReference type="Pfam" id="PF05930">
    <property type="entry name" value="Phage_AlpA"/>
    <property type="match status" value="1"/>
</dbReference>
<evidence type="ECO:0000313" key="2">
    <source>
        <dbReference type="Proteomes" id="UP000657372"/>
    </source>
</evidence>
<dbReference type="Gene3D" id="1.10.238.160">
    <property type="match status" value="1"/>
</dbReference>
<proteinExistence type="predicted"/>
<dbReference type="PANTHER" id="PTHR36154">
    <property type="entry name" value="DNA-BINDING TRANSCRIPTIONAL ACTIVATOR ALPA"/>
    <property type="match status" value="1"/>
</dbReference>
<keyword evidence="2" id="KW-1185">Reference proteome</keyword>
<dbReference type="PANTHER" id="PTHR36154:SF1">
    <property type="entry name" value="DNA-BINDING TRANSCRIPTIONAL ACTIVATOR ALPA"/>
    <property type="match status" value="1"/>
</dbReference>
<accession>A0ABS0EU57</accession>
<name>A0ABS0EU57_9BURK</name>
<dbReference type="Proteomes" id="UP000657372">
    <property type="component" value="Unassembled WGS sequence"/>
</dbReference>
<dbReference type="InterPro" id="IPR052931">
    <property type="entry name" value="Prophage_regulatory_activator"/>
</dbReference>
<evidence type="ECO:0000313" key="1">
    <source>
        <dbReference type="EMBL" id="MBF8178366.1"/>
    </source>
</evidence>
<comment type="caution">
    <text evidence="1">The sequence shown here is derived from an EMBL/GenBank/DDBJ whole genome shotgun (WGS) entry which is preliminary data.</text>
</comment>